<organism evidence="2 3">
    <name type="scientific">Candidatus Dorea gallistercoris</name>
    <dbReference type="NCBI Taxonomy" id="2838542"/>
    <lineage>
        <taxon>Bacteria</taxon>
        <taxon>Bacillati</taxon>
        <taxon>Bacillota</taxon>
        <taxon>Clostridia</taxon>
        <taxon>Lachnospirales</taxon>
        <taxon>Lachnospiraceae</taxon>
        <taxon>Dorea</taxon>
    </lineage>
</organism>
<dbReference type="Proteomes" id="UP000824263">
    <property type="component" value="Unassembled WGS sequence"/>
</dbReference>
<dbReference type="NCBIfam" id="TIGR01879">
    <property type="entry name" value="hydantase"/>
    <property type="match status" value="1"/>
</dbReference>
<dbReference type="EMBL" id="DXGF01000064">
    <property type="protein sequence ID" value="HIW83388.1"/>
    <property type="molecule type" value="Genomic_DNA"/>
</dbReference>
<evidence type="ECO:0000313" key="2">
    <source>
        <dbReference type="EMBL" id="HIW83388.1"/>
    </source>
</evidence>
<dbReference type="PANTHER" id="PTHR32494">
    <property type="entry name" value="ALLANTOATE DEIMINASE-RELATED"/>
    <property type="match status" value="1"/>
</dbReference>
<dbReference type="Pfam" id="PF01546">
    <property type="entry name" value="Peptidase_M20"/>
    <property type="match status" value="1"/>
</dbReference>
<keyword evidence="1 2" id="KW-0378">Hydrolase</keyword>
<dbReference type="Gene3D" id="3.40.630.10">
    <property type="entry name" value="Zn peptidases"/>
    <property type="match status" value="1"/>
</dbReference>
<dbReference type="GO" id="GO:0016813">
    <property type="term" value="F:hydrolase activity, acting on carbon-nitrogen (but not peptide) bonds, in linear amidines"/>
    <property type="evidence" value="ECO:0007669"/>
    <property type="project" value="InterPro"/>
</dbReference>
<protein>
    <submittedName>
        <fullName evidence="2">Hydantoinase/carbamoylase family amidase</fullName>
        <ecNumber evidence="2">3.5.-.-</ecNumber>
    </submittedName>
</protein>
<dbReference type="AlphaFoldDB" id="A0A9D1R8B2"/>
<name>A0A9D1R8B2_9FIRM</name>
<proteinExistence type="predicted"/>
<evidence type="ECO:0000256" key="1">
    <source>
        <dbReference type="ARBA" id="ARBA00022801"/>
    </source>
</evidence>
<gene>
    <name evidence="2" type="ORF">H9873_03590</name>
</gene>
<dbReference type="EC" id="3.5.-.-" evidence="2"/>
<sequence length="313" mass="34399">MKVDVEKLVSRIEEIYGCGAKEDGTHSRMAYSEEDIRARRLFAGYGRKLGMQTRMDEAGNLILRMEGKNETLPAIQLGSHLDTVPDGGKYDGVLGCLAGLGVCEAYIAAGEKSEHPIEVIVFTDEEGFRFGKGLLGSSAICGQAPDVYESETDIYGAPRSQVMENYGIKCSEIGKARRDPRDVLCFIELHIEQGATLDRKHIPIGVVTSIAGVSRYNITVTGETNHAPSPMTAWVKENIQKAVRELDYPYMELPSGAFHDSLIMSSVFPTGMIFVPSVNGVSHSRYELTRTEDIEMGCDVLLKAVRNINKISK</sequence>
<dbReference type="InterPro" id="IPR010158">
    <property type="entry name" value="Amidase_Cbmase"/>
</dbReference>
<evidence type="ECO:0000313" key="3">
    <source>
        <dbReference type="Proteomes" id="UP000824263"/>
    </source>
</evidence>
<dbReference type="InterPro" id="IPR002933">
    <property type="entry name" value="Peptidase_M20"/>
</dbReference>
<dbReference type="SUPFAM" id="SSF53187">
    <property type="entry name" value="Zn-dependent exopeptidases"/>
    <property type="match status" value="1"/>
</dbReference>
<reference evidence="2" key="1">
    <citation type="journal article" date="2021" name="PeerJ">
        <title>Extensive microbial diversity within the chicken gut microbiome revealed by metagenomics and culture.</title>
        <authorList>
            <person name="Gilroy R."/>
            <person name="Ravi A."/>
            <person name="Getino M."/>
            <person name="Pursley I."/>
            <person name="Horton D.L."/>
            <person name="Alikhan N.F."/>
            <person name="Baker D."/>
            <person name="Gharbi K."/>
            <person name="Hall N."/>
            <person name="Watson M."/>
            <person name="Adriaenssens E.M."/>
            <person name="Foster-Nyarko E."/>
            <person name="Jarju S."/>
            <person name="Secka A."/>
            <person name="Antonio M."/>
            <person name="Oren A."/>
            <person name="Chaudhuri R.R."/>
            <person name="La Ragione R."/>
            <person name="Hildebrand F."/>
            <person name="Pallen M.J."/>
        </authorList>
    </citation>
    <scope>NUCLEOTIDE SEQUENCE</scope>
    <source>
        <strain evidence="2">ChiSxjej1B13-11762</strain>
    </source>
</reference>
<reference evidence="2" key="2">
    <citation type="submission" date="2021-04" db="EMBL/GenBank/DDBJ databases">
        <authorList>
            <person name="Gilroy R."/>
        </authorList>
    </citation>
    <scope>NUCLEOTIDE SEQUENCE</scope>
    <source>
        <strain evidence="2">ChiSxjej1B13-11762</strain>
    </source>
</reference>
<dbReference type="PANTHER" id="PTHR32494:SF5">
    <property type="entry name" value="ALLANTOATE AMIDOHYDROLASE"/>
    <property type="match status" value="1"/>
</dbReference>
<accession>A0A9D1R8B2</accession>
<comment type="caution">
    <text evidence="2">The sequence shown here is derived from an EMBL/GenBank/DDBJ whole genome shotgun (WGS) entry which is preliminary data.</text>
</comment>